<name>A0AAE1PK62_9EUCA</name>
<reference evidence="2" key="1">
    <citation type="submission" date="2023-11" db="EMBL/GenBank/DDBJ databases">
        <title>Genome assemblies of two species of porcelain crab, Petrolisthes cinctipes and Petrolisthes manimaculis (Anomura: Porcellanidae).</title>
        <authorList>
            <person name="Angst P."/>
        </authorList>
    </citation>
    <scope>NUCLEOTIDE SEQUENCE</scope>
    <source>
        <strain evidence="2">PB745_02</strain>
        <tissue evidence="2">Gill</tissue>
    </source>
</reference>
<protein>
    <submittedName>
        <fullName evidence="2">Uncharacterized protein</fullName>
    </submittedName>
</protein>
<accession>A0AAE1PK62</accession>
<feature type="compositionally biased region" description="Basic and acidic residues" evidence="1">
    <location>
        <begin position="86"/>
        <end position="103"/>
    </location>
</feature>
<evidence type="ECO:0000256" key="1">
    <source>
        <dbReference type="SAM" id="MobiDB-lite"/>
    </source>
</evidence>
<dbReference type="AlphaFoldDB" id="A0AAE1PK62"/>
<keyword evidence="3" id="KW-1185">Reference proteome</keyword>
<feature type="compositionally biased region" description="Basic and acidic residues" evidence="1">
    <location>
        <begin position="32"/>
        <end position="76"/>
    </location>
</feature>
<gene>
    <name evidence="2" type="ORF">Pmani_019701</name>
</gene>
<feature type="region of interest" description="Disordered" evidence="1">
    <location>
        <begin position="30"/>
        <end position="109"/>
    </location>
</feature>
<dbReference type="Proteomes" id="UP001292094">
    <property type="component" value="Unassembled WGS sequence"/>
</dbReference>
<evidence type="ECO:0000313" key="3">
    <source>
        <dbReference type="Proteomes" id="UP001292094"/>
    </source>
</evidence>
<organism evidence="2 3">
    <name type="scientific">Petrolisthes manimaculis</name>
    <dbReference type="NCBI Taxonomy" id="1843537"/>
    <lineage>
        <taxon>Eukaryota</taxon>
        <taxon>Metazoa</taxon>
        <taxon>Ecdysozoa</taxon>
        <taxon>Arthropoda</taxon>
        <taxon>Crustacea</taxon>
        <taxon>Multicrustacea</taxon>
        <taxon>Malacostraca</taxon>
        <taxon>Eumalacostraca</taxon>
        <taxon>Eucarida</taxon>
        <taxon>Decapoda</taxon>
        <taxon>Pleocyemata</taxon>
        <taxon>Anomura</taxon>
        <taxon>Galatheoidea</taxon>
        <taxon>Porcellanidae</taxon>
        <taxon>Petrolisthes</taxon>
    </lineage>
</organism>
<comment type="caution">
    <text evidence="2">The sequence shown here is derived from an EMBL/GenBank/DDBJ whole genome shotgun (WGS) entry which is preliminary data.</text>
</comment>
<sequence length="109" mass="12530">MRRNRSRTDRGCVEGKGRKSIKALAEVVGDGGRLERWREAGEMEGRWRDGGKKKDVSEERNEQEHEQRCRKGNGEKRVKKSGRRKNGSEMDGKGGKERQKEEGTDIYIP</sequence>
<evidence type="ECO:0000313" key="2">
    <source>
        <dbReference type="EMBL" id="KAK4308592.1"/>
    </source>
</evidence>
<proteinExistence type="predicted"/>
<dbReference type="EMBL" id="JAWZYT010001868">
    <property type="protein sequence ID" value="KAK4308592.1"/>
    <property type="molecule type" value="Genomic_DNA"/>
</dbReference>